<reference evidence="2" key="1">
    <citation type="submission" date="2022-01" db="EMBL/GenBank/DDBJ databases">
        <authorList>
            <person name="King R."/>
        </authorList>
    </citation>
    <scope>NUCLEOTIDE SEQUENCE</scope>
</reference>
<name>A0A9N9S7C3_9DIPT</name>
<feature type="signal peptide" evidence="1">
    <location>
        <begin position="1"/>
        <end position="19"/>
    </location>
</feature>
<reference evidence="2" key="2">
    <citation type="submission" date="2022-10" db="EMBL/GenBank/DDBJ databases">
        <authorList>
            <consortium name="ENA_rothamsted_submissions"/>
            <consortium name="culmorum"/>
            <person name="King R."/>
        </authorList>
    </citation>
    <scope>NUCLEOTIDE SEQUENCE</scope>
</reference>
<dbReference type="Proteomes" id="UP001153620">
    <property type="component" value="Chromosome 4"/>
</dbReference>
<accession>A0A9N9S7C3</accession>
<dbReference type="AlphaFoldDB" id="A0A9N9S7C3"/>
<protein>
    <submittedName>
        <fullName evidence="2">Uncharacterized protein</fullName>
    </submittedName>
</protein>
<keyword evidence="1" id="KW-0732">Signal</keyword>
<organism evidence="2 3">
    <name type="scientific">Chironomus riparius</name>
    <dbReference type="NCBI Taxonomy" id="315576"/>
    <lineage>
        <taxon>Eukaryota</taxon>
        <taxon>Metazoa</taxon>
        <taxon>Ecdysozoa</taxon>
        <taxon>Arthropoda</taxon>
        <taxon>Hexapoda</taxon>
        <taxon>Insecta</taxon>
        <taxon>Pterygota</taxon>
        <taxon>Neoptera</taxon>
        <taxon>Endopterygota</taxon>
        <taxon>Diptera</taxon>
        <taxon>Nematocera</taxon>
        <taxon>Chironomoidea</taxon>
        <taxon>Chironomidae</taxon>
        <taxon>Chironominae</taxon>
        <taxon>Chironomus</taxon>
    </lineage>
</organism>
<evidence type="ECO:0000313" key="2">
    <source>
        <dbReference type="EMBL" id="CAG9811620.1"/>
    </source>
</evidence>
<proteinExistence type="predicted"/>
<sequence length="157" mass="17349">MRKELFGLVLSLVLQITSSGGPLSPALLCKTYIKDANVILHSLEEALTSSLDTFAENIYYYEFGHPSQSAETFMTAVTPMWAQANSSILDSFTEAKTKVATHFGLAFKDVNNLFSNLNNLSFPFSCIEFILKKMRGASNATLNQTALTLKILKNFHA</sequence>
<feature type="chain" id="PRO_5040271958" evidence="1">
    <location>
        <begin position="20"/>
        <end position="157"/>
    </location>
</feature>
<gene>
    <name evidence="2" type="ORF">CHIRRI_LOCUS14427</name>
</gene>
<evidence type="ECO:0000313" key="3">
    <source>
        <dbReference type="Proteomes" id="UP001153620"/>
    </source>
</evidence>
<evidence type="ECO:0000256" key="1">
    <source>
        <dbReference type="SAM" id="SignalP"/>
    </source>
</evidence>
<dbReference type="EMBL" id="OU895880">
    <property type="protein sequence ID" value="CAG9811620.1"/>
    <property type="molecule type" value="Genomic_DNA"/>
</dbReference>
<keyword evidence="3" id="KW-1185">Reference proteome</keyword>